<sequence>KSTETLLILQLRNPKEVTTQDYNEFYRKAFNEYLDPFTSSHFTTEGEGEFRSILYVPAVTPMGKEDIVNPKTKNIRLYVKRVFISRLMGRLMQ</sequence>
<dbReference type="InterPro" id="IPR020568">
    <property type="entry name" value="Ribosomal_Su5_D2-typ_SF"/>
</dbReference>
<comment type="caution">
    <text evidence="3">The sequence shown here is derived from an EMBL/GenBank/DDBJ whole genome shotgun (WGS) entry which is preliminary data.</text>
</comment>
<dbReference type="PANTHER" id="PTHR11528">
    <property type="entry name" value="HEAT SHOCK PROTEIN 90 FAMILY MEMBER"/>
    <property type="match status" value="1"/>
</dbReference>
<organism evidence="3">
    <name type="scientific">Tanacetum cinerariifolium</name>
    <name type="common">Dalmatian daisy</name>
    <name type="synonym">Chrysanthemum cinerariifolium</name>
    <dbReference type="NCBI Taxonomy" id="118510"/>
    <lineage>
        <taxon>Eukaryota</taxon>
        <taxon>Viridiplantae</taxon>
        <taxon>Streptophyta</taxon>
        <taxon>Embryophyta</taxon>
        <taxon>Tracheophyta</taxon>
        <taxon>Spermatophyta</taxon>
        <taxon>Magnoliopsida</taxon>
        <taxon>eudicotyledons</taxon>
        <taxon>Gunneridae</taxon>
        <taxon>Pentapetalae</taxon>
        <taxon>asterids</taxon>
        <taxon>campanulids</taxon>
        <taxon>Asterales</taxon>
        <taxon>Asteraceae</taxon>
        <taxon>Asteroideae</taxon>
        <taxon>Anthemideae</taxon>
        <taxon>Anthemidinae</taxon>
        <taxon>Tanacetum</taxon>
    </lineage>
</organism>
<name>A0A699VC86_TANCI</name>
<protein>
    <submittedName>
        <fullName evidence="3">Heat shock protein 90-6, mitochondrial</fullName>
    </submittedName>
</protein>
<dbReference type="GO" id="GO:0005524">
    <property type="term" value="F:ATP binding"/>
    <property type="evidence" value="ECO:0007669"/>
    <property type="project" value="InterPro"/>
</dbReference>
<accession>A0A699VC86</accession>
<dbReference type="Gene3D" id="3.30.230.80">
    <property type="match status" value="1"/>
</dbReference>
<gene>
    <name evidence="3" type="ORF">Tci_904994</name>
</gene>
<dbReference type="InterPro" id="IPR001404">
    <property type="entry name" value="Hsp90_fam"/>
</dbReference>
<evidence type="ECO:0000256" key="2">
    <source>
        <dbReference type="ARBA" id="ARBA00023186"/>
    </source>
</evidence>
<dbReference type="AlphaFoldDB" id="A0A699VC86"/>
<dbReference type="EMBL" id="BKCJ011430721">
    <property type="protein sequence ID" value="GFD33025.1"/>
    <property type="molecule type" value="Genomic_DNA"/>
</dbReference>
<dbReference type="GO" id="GO:0140662">
    <property type="term" value="F:ATP-dependent protein folding chaperone"/>
    <property type="evidence" value="ECO:0007669"/>
    <property type="project" value="InterPro"/>
</dbReference>
<dbReference type="Pfam" id="PF00183">
    <property type="entry name" value="HSP90"/>
    <property type="match status" value="1"/>
</dbReference>
<comment type="similarity">
    <text evidence="1">Belongs to the heat shock protein 90 family.</text>
</comment>
<reference evidence="3" key="1">
    <citation type="journal article" date="2019" name="Sci. Rep.">
        <title>Draft genome of Tanacetum cinerariifolium, the natural source of mosquito coil.</title>
        <authorList>
            <person name="Yamashiro T."/>
            <person name="Shiraishi A."/>
            <person name="Satake H."/>
            <person name="Nakayama K."/>
        </authorList>
    </citation>
    <scope>NUCLEOTIDE SEQUENCE</scope>
</reference>
<dbReference type="SUPFAM" id="SSF54211">
    <property type="entry name" value="Ribosomal protein S5 domain 2-like"/>
    <property type="match status" value="1"/>
</dbReference>
<evidence type="ECO:0000313" key="3">
    <source>
        <dbReference type="EMBL" id="GFD33025.1"/>
    </source>
</evidence>
<keyword evidence="3" id="KW-0346">Stress response</keyword>
<keyword evidence="2" id="KW-0143">Chaperone</keyword>
<dbReference type="GO" id="GO:0051082">
    <property type="term" value="F:unfolded protein binding"/>
    <property type="evidence" value="ECO:0007669"/>
    <property type="project" value="InterPro"/>
</dbReference>
<evidence type="ECO:0000256" key="1">
    <source>
        <dbReference type="ARBA" id="ARBA00008239"/>
    </source>
</evidence>
<proteinExistence type="inferred from homology"/>
<feature type="non-terminal residue" evidence="3">
    <location>
        <position position="1"/>
    </location>
</feature>
<dbReference type="GO" id="GO:0016887">
    <property type="term" value="F:ATP hydrolysis activity"/>
    <property type="evidence" value="ECO:0007669"/>
    <property type="project" value="InterPro"/>
</dbReference>